<feature type="domain" description="NADP-dependent oxidoreductase" evidence="7">
    <location>
        <begin position="2216"/>
        <end position="2386"/>
    </location>
</feature>
<feature type="repeat" description="ANK" evidence="6">
    <location>
        <begin position="1592"/>
        <end position="1624"/>
    </location>
</feature>
<accession>A0A1Q9DBN0</accession>
<organism evidence="8 9">
    <name type="scientific">Symbiodinium microadriaticum</name>
    <name type="common">Dinoflagellate</name>
    <name type="synonym">Zooxanthella microadriatica</name>
    <dbReference type="NCBI Taxonomy" id="2951"/>
    <lineage>
        <taxon>Eukaryota</taxon>
        <taxon>Sar</taxon>
        <taxon>Alveolata</taxon>
        <taxon>Dinophyceae</taxon>
        <taxon>Suessiales</taxon>
        <taxon>Symbiodiniaceae</taxon>
        <taxon>Symbiodinium</taxon>
    </lineage>
</organism>
<evidence type="ECO:0000256" key="3">
    <source>
        <dbReference type="ARBA" id="ARBA00022576"/>
    </source>
</evidence>
<keyword evidence="5" id="KW-0663">Pyridoxal phosphate</keyword>
<evidence type="ECO:0000256" key="5">
    <source>
        <dbReference type="ARBA" id="ARBA00022898"/>
    </source>
</evidence>
<keyword evidence="9" id="KW-1185">Reference proteome</keyword>
<evidence type="ECO:0000256" key="1">
    <source>
        <dbReference type="ARBA" id="ARBA00001933"/>
    </source>
</evidence>
<sequence length="2588" mass="285150">MNRSHSTSAISADASMANALGNLDIRLWSSQTLHPNVQITLGQYRNLHPWRFNGRHIYWNDYNSHLLAFLRLGQGCWTLCKCQQPVKLSKIGRLVANCRRSVEATYQALQMERSLWHGGAGRFFTMSLLSGKQFFFNRSQRFEDILAEFAADPPTIQDSLQLYSYQARPLETSFFMADVSMQLGFFDRPPLNLWTLGSYFYHTAFVPEHSPCWGGGYVPQICCDRRITIERLTWCFGDVVDDIVEHCCGRYLAHPPAGSVSPAVRHASLDQDISVHIFLQSFHGDRFAVLPFVESVERFWPQKWKSKIFMAVDDSTEDRNMCAEASPRVICIYTPSLPRRGSAIDSIEWSGRSVSQRYRTQLLQYHYWLSDLYIAEHVDPPDWVAWFDADVVIHTPQVEELLMPHGLPVMFARRTQMNSMETMSLGLDWVGEFMDTFPQLVRPAHLQHFREFVQATFKGSSFLESYYSWRVAVEEAALVHGRSYGYLSESEGPQSSFPVFLYHFHHDEFTWALQDSASFGLPLQDTCLSLRVASHVSHWKHNVRRGNMTEQMYAQRARRLMQLGERSGGTLRVALLSANFDPKATWSQASSAHCLGRDRETMMNNFFAKSGLAGSTVFAFNIAIEKPGLRNSLALYARQAFSPRGSRLDLFDLAGKSGKKGFKAPPVLANPTAPAPVLRATSSYSYVFPAEGRIDVLTPAWPCRALRRPERTPLGFAEALIPLQLPSGGFKITAFLLAAAGASETGPALAMAGSEDEEALGALLVLKAAVQFLGRGGSAWAGDAECEAMCRRCEVLVGSTPRPAGLEAVADRCLNLLKGRWLLGGPLASVRLVSELPRLSFFELWERLLPQEVVRPLRQRGGILCTRFFLVDLASAAWSPYEVDKKVPIFRQGDLLYVGQAPQDFESDNHDAMRQGKHLEGALVEYSEVEEEKILMALELPSGQQVIYAAAPDAFDTSVAQAEARDPLLGDGDYQQAGYSLRTAFTRDDGAECNIWSQDVQGAGMKSDLTLPLSSYVEIKKTTHLNGLNGAFKLMKFWLQVALCGAGCALVGLAEGSTAPVVESFLRMSAADMEWRMKEAFDDIMICERAWGALLQSLAQLLADTSDGQCLVQLWKARGFGSPVTLQVSKGWGALSEALDAECFEKRAGQLFAEADLDEKFPMMAMPSATFLHLTQVRTHEDLLESGAVCKFDECMGKAAFVSHQWLSARHPDPSFEQLRTLQTTLRNIMSGASRVSLSPAIELWFGRLKCPTAADFDARKLYIWYDYFCIPQGRNTSAVADRQLAIESIPSYISRCFFFLGPDAHGWLHHLCGGCLKADKEKMGPVISRMIWSKLHAFLIKREHGVDATYNVVPNFSTEVDPFTDPAGFVVARFLHDNGFKNIEDRDEDGWSTMCYAVLRDDTFLVESLLKSRADANEVTTKEKKDAHISKKSSVLSIASIFSNNKVLLQLLSARADVKAHDYFGGTALSVAAAYNNTDAVRILWEAGIDARVRAFPGASAFKLACCFDSLQSMKEIMNYFPVSLRFSLHCALAFVGDGDTISSLIKASADINEQLAIPPGHGSWWMLLKGLSLRHSFSSSALTYLAYHHRGATPIMFSIMTGKFGATSILLEAGARLDIRNSRGKTAEDILRETQAPVVEFTLSVSFFVRSRGELTITPGRSPWHRGMDEVSLLVWTLCGQFSLRGHGLQDSHIVEVEVVARSAASTAELREAAKKNLLNNYGERQLAFTSGQGHILKDPEGEEYLDFTAGMRARCGIDAAHESDIQIWIAVNCLGHSDEGWAQVVAKNAAKLCHTSNLYLSINFPHPVFRNEDQVRLGETLVEISFADKAFFCNSGTEANEAAIKNAFHGRTMGALSLTWKEGYKTPFQPVMPSASFLKFNEVEGLEAIDETTSAVFVEPIQGEGGVVLSRHDQILKERMFERFMTALRKRCDEGWWETAVHDFARSLAGPAVEEGVTFFRYLELSGVKPDMMTLAKPLAGGLPIGAVLLTEEVAACINPGDHGSTFAGSAPLVCSAARYVVGRVAQVEETGARLKAGLQKLAAFDSAETCGAVQKKVLTAGAGNVLRIAPALTVGPQDVDDALGRLEKAPSWHSGFGRGASTAADGRFEISYSGFKMIQAYSRFFDVCLISPIFHEARSRRTVHLQECREEYTRSRPRVPGPTSFFALPVALMASVEGTRRFLQRAAGRQALHAANARQLGPFACTAVGFGAYRLESEAHVPALRQALKVMNVVDTSSHYASGLSERLVGRVLREAEESKELSREEVVVCTKVGHVSKGQDPPKGAVPVGAHKGEGGAQDDWHCISPPFVSEEVRACKERLGTSPDFVLLHNPEYLLAARLQQQAPIADAWDEMYQALFESFKALETLCSEGIIAGGYGVSSNFLSCMFSVTGRANLYEALVLDRVADAAAAAAADVGVDCHFKLAQLPLNAFEGGAVLGRGKAVEAERDCDLATRLGISLVTNRPLNALPMPGVSTGDWGRGGASHLQLREAKPMGTMASLLKRVLCESANLPEAPLQQIALRLALSAPGVACTLNGVRQPAYVEDAAQVLQLEPISHQDVEKALLAVRSLAEELGCDTKQLW</sequence>
<dbReference type="PROSITE" id="PS50088">
    <property type="entry name" value="ANK_REPEAT"/>
    <property type="match status" value="1"/>
</dbReference>
<dbReference type="GO" id="GO:0009570">
    <property type="term" value="C:chloroplast stroma"/>
    <property type="evidence" value="ECO:0007669"/>
    <property type="project" value="TreeGrafter"/>
</dbReference>
<dbReference type="GO" id="GO:0030170">
    <property type="term" value="F:pyridoxal phosphate binding"/>
    <property type="evidence" value="ECO:0007669"/>
    <property type="project" value="InterPro"/>
</dbReference>
<evidence type="ECO:0000256" key="4">
    <source>
        <dbReference type="ARBA" id="ARBA00022679"/>
    </source>
</evidence>
<gene>
    <name evidence="8" type="primary">AG118</name>
    <name evidence="8" type="ORF">AK812_SmicGene25545</name>
</gene>
<dbReference type="SUPFAM" id="SSF53383">
    <property type="entry name" value="PLP-dependent transferases"/>
    <property type="match status" value="1"/>
</dbReference>
<keyword evidence="3 8" id="KW-0032">Aminotransferase</keyword>
<dbReference type="Pfam" id="PF00202">
    <property type="entry name" value="Aminotran_3"/>
    <property type="match status" value="1"/>
</dbReference>
<dbReference type="Pfam" id="PF12796">
    <property type="entry name" value="Ank_2"/>
    <property type="match status" value="1"/>
</dbReference>
<protein>
    <submittedName>
        <fullName evidence="8">Acetylornithine aminotransferase, mitochondrial</fullName>
    </submittedName>
</protein>
<dbReference type="Gene3D" id="3.20.20.100">
    <property type="entry name" value="NADP-dependent oxidoreductase domain"/>
    <property type="match status" value="1"/>
</dbReference>
<dbReference type="Proteomes" id="UP000186817">
    <property type="component" value="Unassembled WGS sequence"/>
</dbReference>
<dbReference type="InterPro" id="IPR015424">
    <property type="entry name" value="PyrdxlP-dep_Trfase"/>
</dbReference>
<dbReference type="InterPro" id="IPR036770">
    <property type="entry name" value="Ankyrin_rpt-contain_sf"/>
</dbReference>
<dbReference type="InterPro" id="IPR023210">
    <property type="entry name" value="NADP_OxRdtase_dom"/>
</dbReference>
<comment type="cofactor">
    <cofactor evidence="1">
        <name>pyridoxal 5'-phosphate</name>
        <dbReference type="ChEBI" id="CHEBI:597326"/>
    </cofactor>
</comment>
<dbReference type="Gene3D" id="3.40.640.10">
    <property type="entry name" value="Type I PLP-dependent aspartate aminotransferase-like (Major domain)"/>
    <property type="match status" value="1"/>
</dbReference>
<evidence type="ECO:0000259" key="7">
    <source>
        <dbReference type="Pfam" id="PF00248"/>
    </source>
</evidence>
<dbReference type="Pfam" id="PF00248">
    <property type="entry name" value="Aldo_ket_red"/>
    <property type="match status" value="1"/>
</dbReference>
<dbReference type="PANTHER" id="PTHR11986">
    <property type="entry name" value="AMINOTRANSFERASE CLASS III"/>
    <property type="match status" value="1"/>
</dbReference>
<dbReference type="PANTHER" id="PTHR11986:SF79">
    <property type="entry name" value="ACETYLORNITHINE AMINOTRANSFERASE, MITOCHONDRIAL"/>
    <property type="match status" value="1"/>
</dbReference>
<dbReference type="GO" id="GO:0042802">
    <property type="term" value="F:identical protein binding"/>
    <property type="evidence" value="ECO:0007669"/>
    <property type="project" value="TreeGrafter"/>
</dbReference>
<proteinExistence type="inferred from homology"/>
<comment type="caution">
    <text evidence="8">The sequence shown here is derived from an EMBL/GenBank/DDBJ whole genome shotgun (WGS) entry which is preliminary data.</text>
</comment>
<dbReference type="CDD" id="cd19099">
    <property type="entry name" value="AKR_unchar"/>
    <property type="match status" value="1"/>
</dbReference>
<dbReference type="Gene3D" id="1.25.40.20">
    <property type="entry name" value="Ankyrin repeat-containing domain"/>
    <property type="match status" value="1"/>
</dbReference>
<dbReference type="InterPro" id="IPR036812">
    <property type="entry name" value="NAD(P)_OxRdtase_dom_sf"/>
</dbReference>
<dbReference type="GO" id="GO:0008483">
    <property type="term" value="F:transaminase activity"/>
    <property type="evidence" value="ECO:0007669"/>
    <property type="project" value="UniProtKB-KW"/>
</dbReference>
<dbReference type="InterPro" id="IPR050103">
    <property type="entry name" value="Class-III_PLP-dep_AT"/>
</dbReference>
<dbReference type="OrthoDB" id="421205at2759"/>
<evidence type="ECO:0000313" key="9">
    <source>
        <dbReference type="Proteomes" id="UP000186817"/>
    </source>
</evidence>
<dbReference type="Gene3D" id="3.90.1150.10">
    <property type="entry name" value="Aspartate Aminotransferase, domain 1"/>
    <property type="match status" value="1"/>
</dbReference>
<dbReference type="SUPFAM" id="SSF48403">
    <property type="entry name" value="Ankyrin repeat"/>
    <property type="match status" value="1"/>
</dbReference>
<dbReference type="InterPro" id="IPR002110">
    <property type="entry name" value="Ankyrin_rpt"/>
</dbReference>
<evidence type="ECO:0000256" key="6">
    <source>
        <dbReference type="PROSITE-ProRule" id="PRU00023"/>
    </source>
</evidence>
<dbReference type="SUPFAM" id="SSF51430">
    <property type="entry name" value="NAD(P)-linked oxidoreductase"/>
    <property type="match status" value="1"/>
</dbReference>
<dbReference type="InterPro" id="IPR015422">
    <property type="entry name" value="PyrdxlP-dep_Trfase_small"/>
</dbReference>
<reference evidence="8 9" key="1">
    <citation type="submission" date="2016-02" db="EMBL/GenBank/DDBJ databases">
        <title>Genome analysis of coral dinoflagellate symbionts highlights evolutionary adaptations to a symbiotic lifestyle.</title>
        <authorList>
            <person name="Aranda M."/>
            <person name="Li Y."/>
            <person name="Liew Y.J."/>
            <person name="Baumgarten S."/>
            <person name="Simakov O."/>
            <person name="Wilson M."/>
            <person name="Piel J."/>
            <person name="Ashoor H."/>
            <person name="Bougouffa S."/>
            <person name="Bajic V.B."/>
            <person name="Ryu T."/>
            <person name="Ravasi T."/>
            <person name="Bayer T."/>
            <person name="Micklem G."/>
            <person name="Kim H."/>
            <person name="Bhak J."/>
            <person name="Lajeunesse T.C."/>
            <person name="Voolstra C.R."/>
        </authorList>
    </citation>
    <scope>NUCLEOTIDE SEQUENCE [LARGE SCALE GENOMIC DNA]</scope>
    <source>
        <strain evidence="8 9">CCMP2467</strain>
    </source>
</reference>
<dbReference type="EMBL" id="LSRX01000613">
    <property type="protein sequence ID" value="OLP92616.1"/>
    <property type="molecule type" value="Genomic_DNA"/>
</dbReference>
<name>A0A1Q9DBN0_SYMMI</name>
<keyword evidence="6" id="KW-0040">ANK repeat</keyword>
<keyword evidence="4 8" id="KW-0808">Transferase</keyword>
<evidence type="ECO:0000313" key="8">
    <source>
        <dbReference type="EMBL" id="OLP92616.1"/>
    </source>
</evidence>
<dbReference type="InterPro" id="IPR015421">
    <property type="entry name" value="PyrdxlP-dep_Trfase_major"/>
</dbReference>
<comment type="similarity">
    <text evidence="2">Belongs to the class-III pyridoxal-phosphate-dependent aminotransferase family.</text>
</comment>
<dbReference type="InterPro" id="IPR005814">
    <property type="entry name" value="Aminotrans_3"/>
</dbReference>
<dbReference type="SMART" id="SM00248">
    <property type="entry name" value="ANK"/>
    <property type="match status" value="5"/>
</dbReference>
<dbReference type="PROSITE" id="PS50297">
    <property type="entry name" value="ANK_REP_REGION"/>
    <property type="match status" value="1"/>
</dbReference>
<evidence type="ECO:0000256" key="2">
    <source>
        <dbReference type="ARBA" id="ARBA00008954"/>
    </source>
</evidence>